<evidence type="ECO:0000256" key="8">
    <source>
        <dbReference type="ARBA" id="ARBA00022777"/>
    </source>
</evidence>
<proteinExistence type="predicted"/>
<dbReference type="CDD" id="cd06225">
    <property type="entry name" value="HAMP"/>
    <property type="match status" value="1"/>
</dbReference>
<dbReference type="InterPro" id="IPR011712">
    <property type="entry name" value="Sig_transdc_His_kin_sub3_dim/P"/>
</dbReference>
<dbReference type="Gene3D" id="6.10.340.10">
    <property type="match status" value="1"/>
</dbReference>
<dbReference type="SMART" id="SM00304">
    <property type="entry name" value="HAMP"/>
    <property type="match status" value="1"/>
</dbReference>
<feature type="transmembrane region" description="Helical" evidence="12">
    <location>
        <begin position="12"/>
        <end position="40"/>
    </location>
</feature>
<evidence type="ECO:0000256" key="1">
    <source>
        <dbReference type="ARBA" id="ARBA00000085"/>
    </source>
</evidence>
<keyword evidence="12" id="KW-0472">Membrane</keyword>
<dbReference type="Proteomes" id="UP000653644">
    <property type="component" value="Unassembled WGS sequence"/>
</dbReference>
<dbReference type="CDD" id="cd16917">
    <property type="entry name" value="HATPase_UhpB-NarQ-NarX-like"/>
    <property type="match status" value="1"/>
</dbReference>
<dbReference type="Pfam" id="PF07730">
    <property type="entry name" value="HisKA_3"/>
    <property type="match status" value="1"/>
</dbReference>
<keyword evidence="9" id="KW-0067">ATP-binding</keyword>
<keyword evidence="11" id="KW-0902">Two-component regulatory system</keyword>
<dbReference type="RefSeq" id="WP_229917654.1">
    <property type="nucleotide sequence ID" value="NZ_BMVN01000040.1"/>
</dbReference>
<gene>
    <name evidence="14" type="ORF">GCM10010345_73430</name>
</gene>
<evidence type="ECO:0000256" key="4">
    <source>
        <dbReference type="ARBA" id="ARBA00022553"/>
    </source>
</evidence>
<keyword evidence="7" id="KW-0547">Nucleotide-binding</keyword>
<dbReference type="Pfam" id="PF00672">
    <property type="entry name" value="HAMP"/>
    <property type="match status" value="1"/>
</dbReference>
<accession>A0ABQ3D4H1</accession>
<evidence type="ECO:0000256" key="2">
    <source>
        <dbReference type="ARBA" id="ARBA00004370"/>
    </source>
</evidence>
<dbReference type="Gene3D" id="3.30.565.10">
    <property type="entry name" value="Histidine kinase-like ATPase, C-terminal domain"/>
    <property type="match status" value="1"/>
</dbReference>
<keyword evidence="8" id="KW-0418">Kinase</keyword>
<comment type="subcellular location">
    <subcellularLocation>
        <location evidence="2">Membrane</location>
    </subcellularLocation>
</comment>
<evidence type="ECO:0000256" key="7">
    <source>
        <dbReference type="ARBA" id="ARBA00022741"/>
    </source>
</evidence>
<evidence type="ECO:0000256" key="11">
    <source>
        <dbReference type="ARBA" id="ARBA00023012"/>
    </source>
</evidence>
<evidence type="ECO:0000256" key="3">
    <source>
        <dbReference type="ARBA" id="ARBA00012438"/>
    </source>
</evidence>
<dbReference type="SUPFAM" id="SSF55874">
    <property type="entry name" value="ATPase domain of HSP90 chaperone/DNA topoisomerase II/histidine kinase"/>
    <property type="match status" value="1"/>
</dbReference>
<keyword evidence="15" id="KW-1185">Reference proteome</keyword>
<name>A0ABQ3D4H1_9ACTN</name>
<protein>
    <recommendedName>
        <fullName evidence="3">histidine kinase</fullName>
        <ecNumber evidence="3">2.7.13.3</ecNumber>
    </recommendedName>
</protein>
<dbReference type="InterPro" id="IPR050482">
    <property type="entry name" value="Sensor_HK_TwoCompSys"/>
</dbReference>
<reference evidence="15" key="1">
    <citation type="journal article" date="2019" name="Int. J. Syst. Evol. Microbiol.">
        <title>The Global Catalogue of Microorganisms (GCM) 10K type strain sequencing project: providing services to taxonomists for standard genome sequencing and annotation.</title>
        <authorList>
            <consortium name="The Broad Institute Genomics Platform"/>
            <consortium name="The Broad Institute Genome Sequencing Center for Infectious Disease"/>
            <person name="Wu L."/>
            <person name="Ma J."/>
        </authorList>
    </citation>
    <scope>NUCLEOTIDE SEQUENCE [LARGE SCALE GENOMIC DNA]</scope>
    <source>
        <strain evidence="15">JCM 4733</strain>
    </source>
</reference>
<dbReference type="PANTHER" id="PTHR24421">
    <property type="entry name" value="NITRATE/NITRITE SENSOR PROTEIN NARX-RELATED"/>
    <property type="match status" value="1"/>
</dbReference>
<keyword evidence="4" id="KW-0597">Phosphoprotein</keyword>
<evidence type="ECO:0000313" key="15">
    <source>
        <dbReference type="Proteomes" id="UP000653644"/>
    </source>
</evidence>
<dbReference type="Pfam" id="PF02518">
    <property type="entry name" value="HATPase_c"/>
    <property type="match status" value="1"/>
</dbReference>
<dbReference type="InterPro" id="IPR036890">
    <property type="entry name" value="HATPase_C_sf"/>
</dbReference>
<evidence type="ECO:0000256" key="6">
    <source>
        <dbReference type="ARBA" id="ARBA00022692"/>
    </source>
</evidence>
<evidence type="ECO:0000256" key="12">
    <source>
        <dbReference type="SAM" id="Phobius"/>
    </source>
</evidence>
<sequence>MTVRRWYGSRRLGLTRLTVAASALLALLIGVAFVVLLWAIDDANDSTSARRASRTALVEAGTMEQLLVDLETGQRGFVITKRDDFLQPWQAARKALPAEIRRFSDSATTPAQRRTAEQITRGVRSFLDDYSIPLVDSVRRGDPAASGLAVTAEGKRRVDTLRGQFDAYTAGERAQLAAREDAAGANAHRAVIAAGVGIAASTALVAAFTVLQHRAVVRPVRGAAAAAGRLAGGDLGVRIPPSRVAEIDALGASFNTMATSLQDSRRRTMESVEAVHRRTARDLHDGAQQRLVSLMIGLRLARELIPDTDTSVTELMDQSIDNAQTAIDELRELARGIYPLVLTVKGLAAAVEDLASRCPIPTVVRSEYPRRLSTTVESNVYFVVAEAVTNAVKHAQASRIDISLDLTDVLRIHIVDDGVGGVGDATAGSGLTGLADRVSAFDGTLTIDSPPGAGTSLLVQIPIPSGTETPSQLN</sequence>
<dbReference type="SUPFAM" id="SSF158472">
    <property type="entry name" value="HAMP domain-like"/>
    <property type="match status" value="1"/>
</dbReference>
<evidence type="ECO:0000313" key="14">
    <source>
        <dbReference type="EMBL" id="GHA58423.1"/>
    </source>
</evidence>
<keyword evidence="10 12" id="KW-1133">Transmembrane helix</keyword>
<dbReference type="InterPro" id="IPR003660">
    <property type="entry name" value="HAMP_dom"/>
</dbReference>
<dbReference type="Pfam" id="PF05227">
    <property type="entry name" value="CHASE3"/>
    <property type="match status" value="1"/>
</dbReference>
<comment type="caution">
    <text evidence="14">The sequence shown here is derived from an EMBL/GenBank/DDBJ whole genome shotgun (WGS) entry which is preliminary data.</text>
</comment>
<dbReference type="InterPro" id="IPR007891">
    <property type="entry name" value="CHASE3"/>
</dbReference>
<dbReference type="Gene3D" id="1.20.5.1930">
    <property type="match status" value="1"/>
</dbReference>
<keyword evidence="5" id="KW-0808">Transferase</keyword>
<evidence type="ECO:0000256" key="10">
    <source>
        <dbReference type="ARBA" id="ARBA00022989"/>
    </source>
</evidence>
<dbReference type="EC" id="2.7.13.3" evidence="3"/>
<evidence type="ECO:0000256" key="5">
    <source>
        <dbReference type="ARBA" id="ARBA00022679"/>
    </source>
</evidence>
<dbReference type="EMBL" id="BMVN01000040">
    <property type="protein sequence ID" value="GHA58423.1"/>
    <property type="molecule type" value="Genomic_DNA"/>
</dbReference>
<dbReference type="PANTHER" id="PTHR24421:SF10">
    <property type="entry name" value="NITRATE_NITRITE SENSOR PROTEIN NARQ"/>
    <property type="match status" value="1"/>
</dbReference>
<dbReference type="SMART" id="SM00387">
    <property type="entry name" value="HATPase_c"/>
    <property type="match status" value="1"/>
</dbReference>
<dbReference type="InterPro" id="IPR003594">
    <property type="entry name" value="HATPase_dom"/>
</dbReference>
<dbReference type="CDD" id="cd19410">
    <property type="entry name" value="HK9-like_sensor"/>
    <property type="match status" value="1"/>
</dbReference>
<feature type="domain" description="HAMP" evidence="13">
    <location>
        <begin position="214"/>
        <end position="266"/>
    </location>
</feature>
<evidence type="ECO:0000256" key="9">
    <source>
        <dbReference type="ARBA" id="ARBA00022840"/>
    </source>
</evidence>
<comment type="catalytic activity">
    <reaction evidence="1">
        <text>ATP + protein L-histidine = ADP + protein N-phospho-L-histidine.</text>
        <dbReference type="EC" id="2.7.13.3"/>
    </reaction>
</comment>
<organism evidence="14 15">
    <name type="scientific">Streptomyces canarius</name>
    <dbReference type="NCBI Taxonomy" id="285453"/>
    <lineage>
        <taxon>Bacteria</taxon>
        <taxon>Bacillati</taxon>
        <taxon>Actinomycetota</taxon>
        <taxon>Actinomycetes</taxon>
        <taxon>Kitasatosporales</taxon>
        <taxon>Streptomycetaceae</taxon>
        <taxon>Streptomyces</taxon>
    </lineage>
</organism>
<evidence type="ECO:0000259" key="13">
    <source>
        <dbReference type="PROSITE" id="PS50885"/>
    </source>
</evidence>
<dbReference type="PROSITE" id="PS50885">
    <property type="entry name" value="HAMP"/>
    <property type="match status" value="1"/>
</dbReference>
<keyword evidence="6 12" id="KW-0812">Transmembrane</keyword>